<evidence type="ECO:0000259" key="1">
    <source>
        <dbReference type="Pfam" id="PF11827"/>
    </source>
</evidence>
<dbReference type="EMBL" id="VORY01000015">
    <property type="protein sequence ID" value="TXD92973.1"/>
    <property type="molecule type" value="Genomic_DNA"/>
</dbReference>
<sequence length="198" mass="22063">MKKQIRNGFMIAAMVASFGFYSCGDNKNKNEETTTVMDEEMNSEGQADSTEILNVEEVINVQFKETTTQAAFEHYIGVKSALVASDNTEAQKHANMLLESLKEVKAEQTLLDATKQLAEATDINKQREAFSKITNGMEVVLTGSVSSGEIYKQFCPMAFEGKGDYWYSSSSEIRNPYFGDKMLKCGRVEEVINNQATN</sequence>
<reference evidence="2 3" key="1">
    <citation type="submission" date="2019-08" db="EMBL/GenBank/DDBJ databases">
        <title>Genome sequence of Gillisia hiemivivida IC154 (type strain).</title>
        <authorList>
            <person name="Bowman J.P."/>
        </authorList>
    </citation>
    <scope>NUCLEOTIDE SEQUENCE [LARGE SCALE GENOMIC DNA]</scope>
    <source>
        <strain evidence="2 3">IC154</strain>
    </source>
</reference>
<dbReference type="AlphaFoldDB" id="A0A5C6ZQ81"/>
<proteinExistence type="predicted"/>
<name>A0A5C6ZQ81_9FLAO</name>
<dbReference type="PROSITE" id="PS51257">
    <property type="entry name" value="PROKAR_LIPOPROTEIN"/>
    <property type="match status" value="1"/>
</dbReference>
<dbReference type="InterPro" id="IPR021782">
    <property type="entry name" value="DUF3347"/>
</dbReference>
<feature type="domain" description="DUF3347" evidence="1">
    <location>
        <begin position="72"/>
        <end position="142"/>
    </location>
</feature>
<evidence type="ECO:0000313" key="2">
    <source>
        <dbReference type="EMBL" id="TXD92973.1"/>
    </source>
</evidence>
<dbReference type="Pfam" id="PF11827">
    <property type="entry name" value="DUF3347"/>
    <property type="match status" value="1"/>
</dbReference>
<accession>A0A5C6ZQ81</accession>
<gene>
    <name evidence="2" type="ORF">ES724_12040</name>
</gene>
<dbReference type="Proteomes" id="UP000321367">
    <property type="component" value="Unassembled WGS sequence"/>
</dbReference>
<organism evidence="2 3">
    <name type="scientific">Gillisia hiemivivida</name>
    <dbReference type="NCBI Taxonomy" id="291190"/>
    <lineage>
        <taxon>Bacteria</taxon>
        <taxon>Pseudomonadati</taxon>
        <taxon>Bacteroidota</taxon>
        <taxon>Flavobacteriia</taxon>
        <taxon>Flavobacteriales</taxon>
        <taxon>Flavobacteriaceae</taxon>
        <taxon>Gillisia</taxon>
    </lineage>
</organism>
<dbReference type="RefSeq" id="WP_146933256.1">
    <property type="nucleotide sequence ID" value="NZ_CBCSHZ010000020.1"/>
</dbReference>
<protein>
    <submittedName>
        <fullName evidence="2">DUF3347 domain-containing protein</fullName>
    </submittedName>
</protein>
<comment type="caution">
    <text evidence="2">The sequence shown here is derived from an EMBL/GenBank/DDBJ whole genome shotgun (WGS) entry which is preliminary data.</text>
</comment>
<keyword evidence="3" id="KW-1185">Reference proteome</keyword>
<evidence type="ECO:0000313" key="3">
    <source>
        <dbReference type="Proteomes" id="UP000321367"/>
    </source>
</evidence>
<dbReference type="OrthoDB" id="5513217at2"/>